<dbReference type="Gene3D" id="3.30.70.1730">
    <property type="match status" value="1"/>
</dbReference>
<dbReference type="EMBL" id="DSZU01000058">
    <property type="protein sequence ID" value="HGV55133.1"/>
    <property type="molecule type" value="Genomic_DNA"/>
</dbReference>
<keyword evidence="4 6" id="KW-0687">Ribonucleoprotein</keyword>
<comment type="similarity">
    <text evidence="2 6">Belongs to the universal ribosomal protein uL10 family.</text>
</comment>
<dbReference type="SUPFAM" id="SSF160369">
    <property type="entry name" value="Ribosomal protein L10-like"/>
    <property type="match status" value="1"/>
</dbReference>
<protein>
    <recommendedName>
        <fullName evidence="5 6">Large ribosomal subunit protein uL10</fullName>
    </recommendedName>
</protein>
<accession>A0A832LVL4</accession>
<evidence type="ECO:0000256" key="5">
    <source>
        <dbReference type="ARBA" id="ARBA00035202"/>
    </source>
</evidence>
<dbReference type="InterPro" id="IPR022973">
    <property type="entry name" value="Ribosomal_uL10_bac"/>
</dbReference>
<dbReference type="Gene3D" id="6.10.250.290">
    <property type="match status" value="1"/>
</dbReference>
<dbReference type="GO" id="GO:0005840">
    <property type="term" value="C:ribosome"/>
    <property type="evidence" value="ECO:0007669"/>
    <property type="project" value="UniProtKB-KW"/>
</dbReference>
<dbReference type="HAMAP" id="MF_00362">
    <property type="entry name" value="Ribosomal_uL10"/>
    <property type="match status" value="1"/>
</dbReference>
<dbReference type="PANTHER" id="PTHR11560">
    <property type="entry name" value="39S RIBOSOMAL PROTEIN L10, MITOCHONDRIAL"/>
    <property type="match status" value="1"/>
</dbReference>
<proteinExistence type="inferred from homology"/>
<gene>
    <name evidence="6" type="primary">rplJ</name>
    <name evidence="7" type="ORF">ENT73_03495</name>
</gene>
<dbReference type="InterPro" id="IPR043141">
    <property type="entry name" value="Ribosomal_uL10-like_sf"/>
</dbReference>
<keyword evidence="6" id="KW-0699">rRNA-binding</keyword>
<evidence type="ECO:0000256" key="2">
    <source>
        <dbReference type="ARBA" id="ARBA00008889"/>
    </source>
</evidence>
<organism evidence="7">
    <name type="scientific">Caldimicrobium thiodismutans</name>
    <dbReference type="NCBI Taxonomy" id="1653476"/>
    <lineage>
        <taxon>Bacteria</taxon>
        <taxon>Pseudomonadati</taxon>
        <taxon>Thermodesulfobacteriota</taxon>
        <taxon>Thermodesulfobacteria</taxon>
        <taxon>Thermodesulfobacteriales</taxon>
        <taxon>Thermodesulfobacteriaceae</taxon>
        <taxon>Caldimicrobium</taxon>
    </lineage>
</organism>
<dbReference type="InterPro" id="IPR047865">
    <property type="entry name" value="Ribosomal_uL10_bac_type"/>
</dbReference>
<dbReference type="InterPro" id="IPR001790">
    <property type="entry name" value="Ribosomal_uL10"/>
</dbReference>
<evidence type="ECO:0000256" key="6">
    <source>
        <dbReference type="HAMAP-Rule" id="MF_00362"/>
    </source>
</evidence>
<dbReference type="GO" id="GO:0070180">
    <property type="term" value="F:large ribosomal subunit rRNA binding"/>
    <property type="evidence" value="ECO:0007669"/>
    <property type="project" value="UniProtKB-UniRule"/>
</dbReference>
<reference evidence="7" key="1">
    <citation type="journal article" date="2020" name="mSystems">
        <title>Genome- and Community-Level Interaction Insights into Carbon Utilization and Element Cycling Functions of Hydrothermarchaeota in Hydrothermal Sediment.</title>
        <authorList>
            <person name="Zhou Z."/>
            <person name="Liu Y."/>
            <person name="Xu W."/>
            <person name="Pan J."/>
            <person name="Luo Z.H."/>
            <person name="Li M."/>
        </authorList>
    </citation>
    <scope>NUCLEOTIDE SEQUENCE [LARGE SCALE GENOMIC DNA]</scope>
    <source>
        <strain evidence="7">SpSt-605</strain>
    </source>
</reference>
<dbReference type="CDD" id="cd05797">
    <property type="entry name" value="Ribosomal_L10"/>
    <property type="match status" value="1"/>
</dbReference>
<dbReference type="AlphaFoldDB" id="A0A832LVL4"/>
<dbReference type="GO" id="GO:0006412">
    <property type="term" value="P:translation"/>
    <property type="evidence" value="ECO:0007669"/>
    <property type="project" value="UniProtKB-UniRule"/>
</dbReference>
<comment type="subunit">
    <text evidence="6">Part of the ribosomal stalk of the 50S ribosomal subunit. The N-terminus interacts with L11 and the large rRNA to form the base of the stalk. The C-terminus forms an elongated spine to which L12 dimers bind in a sequential fashion forming a multimeric L10(L12)X complex.</text>
</comment>
<evidence type="ECO:0000313" key="7">
    <source>
        <dbReference type="EMBL" id="HGV55133.1"/>
    </source>
</evidence>
<evidence type="ECO:0000256" key="1">
    <source>
        <dbReference type="ARBA" id="ARBA00002633"/>
    </source>
</evidence>
<keyword evidence="3 6" id="KW-0689">Ribosomal protein</keyword>
<evidence type="ECO:0000256" key="4">
    <source>
        <dbReference type="ARBA" id="ARBA00023274"/>
    </source>
</evidence>
<keyword evidence="6" id="KW-0694">RNA-binding</keyword>
<dbReference type="GO" id="GO:1990904">
    <property type="term" value="C:ribonucleoprotein complex"/>
    <property type="evidence" value="ECO:0007669"/>
    <property type="project" value="UniProtKB-KW"/>
</dbReference>
<sequence>MTKERKAELLKSLREKLQRSEAVFVATFKGLKVSEVNEIRKLVREKDGEYRVYKNTLIRIGSSETPYKAVMDYVEGPTALIFSYKDPVEVAKVLKEFIKNHPNLQLRGLVIKGKGYGSQTIEELVKLPPKEILIAQLLGTIQAPVANFVGVLSAILRNFLYVLKAIEEKKQKGEA</sequence>
<dbReference type="Pfam" id="PF00466">
    <property type="entry name" value="Ribosomal_L10"/>
    <property type="match status" value="1"/>
</dbReference>
<evidence type="ECO:0000256" key="3">
    <source>
        <dbReference type="ARBA" id="ARBA00022980"/>
    </source>
</evidence>
<comment type="caution">
    <text evidence="7">The sequence shown here is derived from an EMBL/GenBank/DDBJ whole genome shotgun (WGS) entry which is preliminary data.</text>
</comment>
<dbReference type="NCBIfam" id="NF000955">
    <property type="entry name" value="PRK00099.1-1"/>
    <property type="match status" value="1"/>
</dbReference>
<name>A0A832LVL4_9BACT</name>
<comment type="function">
    <text evidence="1 6">Forms part of the ribosomal stalk, playing a central role in the interaction of the ribosome with GTP-bound translation factors.</text>
</comment>